<evidence type="ECO:0000313" key="2">
    <source>
        <dbReference type="Proteomes" id="UP000235728"/>
    </source>
</evidence>
<organism evidence="1 2">
    <name type="scientific">Beauveria bassiana</name>
    <name type="common">White muscardine disease fungus</name>
    <name type="synonym">Tritirachium shiotae</name>
    <dbReference type="NCBI Taxonomy" id="176275"/>
    <lineage>
        <taxon>Eukaryota</taxon>
        <taxon>Fungi</taxon>
        <taxon>Dikarya</taxon>
        <taxon>Ascomycota</taxon>
        <taxon>Pezizomycotina</taxon>
        <taxon>Sordariomycetes</taxon>
        <taxon>Hypocreomycetidae</taxon>
        <taxon>Hypocreales</taxon>
        <taxon>Cordycipitaceae</taxon>
        <taxon>Beauveria</taxon>
    </lineage>
</organism>
<proteinExistence type="predicted"/>
<protein>
    <submittedName>
        <fullName evidence="1">Uncharacterized protein</fullName>
    </submittedName>
</protein>
<sequence length="90" mass="9863">MPVIRVMISDINVPFINIDNIVSGTWGNWKWRHSGAPANSGPATGGLDLRELLDLEGLFSADGMSRPESTKLWDLDLPDLIASLPKANNY</sequence>
<name>A0A2N6P0C8_BEABA</name>
<dbReference type="EMBL" id="MRVG01000001">
    <property type="protein sequence ID" value="PMB72964.1"/>
    <property type="molecule type" value="Genomic_DNA"/>
</dbReference>
<dbReference type="AlphaFoldDB" id="A0A2N6P0C8"/>
<gene>
    <name evidence="1" type="ORF">BM221_000381</name>
</gene>
<evidence type="ECO:0000313" key="1">
    <source>
        <dbReference type="EMBL" id="PMB72964.1"/>
    </source>
</evidence>
<reference evidence="1 2" key="1">
    <citation type="journal article" date="2016" name="Appl. Microbiol. Biotechnol.">
        <title>Characterization of T-DNA insertion mutants with decreased virulence in the entomopathogenic fungus Beauveria bassiana JEF-007.</title>
        <authorList>
            <person name="Kim S."/>
            <person name="Lee S.J."/>
            <person name="Nai Y.S."/>
            <person name="Yu J.S."/>
            <person name="Lee M.R."/>
            <person name="Yang Y.T."/>
            <person name="Kim J.S."/>
        </authorList>
    </citation>
    <scope>NUCLEOTIDE SEQUENCE [LARGE SCALE GENOMIC DNA]</scope>
    <source>
        <strain evidence="1 2">JEF-007</strain>
    </source>
</reference>
<comment type="caution">
    <text evidence="1">The sequence shown here is derived from an EMBL/GenBank/DDBJ whole genome shotgun (WGS) entry which is preliminary data.</text>
</comment>
<accession>A0A2N6P0C8</accession>
<dbReference type="Proteomes" id="UP000235728">
    <property type="component" value="Unassembled WGS sequence"/>
</dbReference>